<feature type="transmembrane region" description="Helical" evidence="1">
    <location>
        <begin position="58"/>
        <end position="82"/>
    </location>
</feature>
<evidence type="ECO:0000313" key="3">
    <source>
        <dbReference type="Proteomes" id="UP000683507"/>
    </source>
</evidence>
<protein>
    <submittedName>
        <fullName evidence="2">Uncharacterized protein</fullName>
    </submittedName>
</protein>
<evidence type="ECO:0000256" key="1">
    <source>
        <dbReference type="SAM" id="Phobius"/>
    </source>
</evidence>
<dbReference type="RefSeq" id="WP_258542147.1">
    <property type="nucleotide sequence ID" value="NZ_OU015584.1"/>
</dbReference>
<sequence length="269" mass="31671">MKKHKFEIEHWPNPFGKHALKRMMKGYVKGYIFFGAIFIISFGLAFGSKFLLGFTIPYTMWIARISGIVLIIAPLMPFLSYLQRDKKNPSYGINKDGFLLNERGWNSTFFTWDEIAWIKEYLDPKLGRELHFEFVNYDVAINKDPKFLVSLSREYETEKQPKRISMQLVKGDVNPFIDKFIQYYNDYKRKNPDLDQAGAMDLAKAYASENNFEFDFNHAQCERKEKFMNMKKPVWLISSNGNTIVVEIYTKKIPFVIDQDGKKKFPHMS</sequence>
<dbReference type="KEGG" id="ptan:CRYO30217_01945"/>
<dbReference type="Proteomes" id="UP000683507">
    <property type="component" value="Chromosome"/>
</dbReference>
<reference evidence="2" key="1">
    <citation type="submission" date="2021-04" db="EMBL/GenBank/DDBJ databases">
        <authorList>
            <person name="Rodrigo-Torres L."/>
            <person name="Arahal R. D."/>
            <person name="Lucena T."/>
        </authorList>
    </citation>
    <scope>NUCLEOTIDE SEQUENCE</scope>
    <source>
        <strain evidence="2">AS29M-1</strain>
    </source>
</reference>
<keyword evidence="1" id="KW-0812">Transmembrane</keyword>
<organism evidence="2 3">
    <name type="scientific">Parvicella tangerina</name>
    <dbReference type="NCBI Taxonomy" id="2829795"/>
    <lineage>
        <taxon>Bacteria</taxon>
        <taxon>Pseudomonadati</taxon>
        <taxon>Bacteroidota</taxon>
        <taxon>Flavobacteriia</taxon>
        <taxon>Flavobacteriales</taxon>
        <taxon>Parvicellaceae</taxon>
        <taxon>Parvicella</taxon>
    </lineage>
</organism>
<keyword evidence="3" id="KW-1185">Reference proteome</keyword>
<gene>
    <name evidence="2" type="ORF">CRYO30217_01945</name>
</gene>
<proteinExistence type="predicted"/>
<feature type="transmembrane region" description="Helical" evidence="1">
    <location>
        <begin position="31"/>
        <end position="52"/>
    </location>
</feature>
<dbReference type="EMBL" id="OU015584">
    <property type="protein sequence ID" value="CAG5082539.1"/>
    <property type="molecule type" value="Genomic_DNA"/>
</dbReference>
<dbReference type="AlphaFoldDB" id="A0A916JPC7"/>
<name>A0A916JPC7_9FLAO</name>
<keyword evidence="1" id="KW-0472">Membrane</keyword>
<evidence type="ECO:0000313" key="2">
    <source>
        <dbReference type="EMBL" id="CAG5082539.1"/>
    </source>
</evidence>
<keyword evidence="1" id="KW-1133">Transmembrane helix</keyword>
<accession>A0A916JPC7</accession>